<dbReference type="RefSeq" id="WP_270453726.1">
    <property type="nucleotide sequence ID" value="NZ_JADPIE010000003.1"/>
</dbReference>
<accession>A0A931F7L6</accession>
<dbReference type="EMBL" id="JADPIE010000003">
    <property type="protein sequence ID" value="MBF8436811.1"/>
    <property type="molecule type" value="Genomic_DNA"/>
</dbReference>
<feature type="transmembrane region" description="Helical" evidence="1">
    <location>
        <begin position="6"/>
        <end position="32"/>
    </location>
</feature>
<keyword evidence="1" id="KW-1133">Transmembrane helix</keyword>
<sequence>MIFWLILIMLLFFFPVLLLPAAFFFFIFLFLIPLKFTFNSMHSLIHAPGELYRIAKNPILKKNHGLEHATINVLEEHYGYRQLAGYSDEEGFYIIGAQDLTEVELAAREGQERLKSGEKELTIHERCGTTLTAANLLSAIIFIFILFWSGYFSIWSMLLAMLIANLIGPTVGDILQNKVTTSADVDNIYIIGADYSKSNQPFQPGSKIYVRTREV</sequence>
<proteinExistence type="predicted"/>
<dbReference type="Proteomes" id="UP000621436">
    <property type="component" value="Unassembled WGS sequence"/>
</dbReference>
<gene>
    <name evidence="2" type="ORF">I0Q91_06970</name>
</gene>
<keyword evidence="3" id="KW-1185">Reference proteome</keyword>
<evidence type="ECO:0000313" key="2">
    <source>
        <dbReference type="EMBL" id="MBF8436811.1"/>
    </source>
</evidence>
<keyword evidence="1" id="KW-0472">Membrane</keyword>
<keyword evidence="1" id="KW-0812">Transmembrane</keyword>
<protein>
    <submittedName>
        <fullName evidence="2">Uncharacterized protein</fullName>
    </submittedName>
</protein>
<name>A0A931F7L6_9FIRM</name>
<dbReference type="AlphaFoldDB" id="A0A931F7L6"/>
<organism evidence="2 3">
    <name type="scientific">Halonatronomonas betaini</name>
    <dbReference type="NCBI Taxonomy" id="2778430"/>
    <lineage>
        <taxon>Bacteria</taxon>
        <taxon>Bacillati</taxon>
        <taxon>Bacillota</taxon>
        <taxon>Clostridia</taxon>
        <taxon>Halanaerobiales</taxon>
        <taxon>Halarsenatibacteraceae</taxon>
        <taxon>Halonatronomonas</taxon>
    </lineage>
</organism>
<evidence type="ECO:0000313" key="3">
    <source>
        <dbReference type="Proteomes" id="UP000621436"/>
    </source>
</evidence>
<comment type="caution">
    <text evidence="2">The sequence shown here is derived from an EMBL/GenBank/DDBJ whole genome shotgun (WGS) entry which is preliminary data.</text>
</comment>
<evidence type="ECO:0000256" key="1">
    <source>
        <dbReference type="SAM" id="Phobius"/>
    </source>
</evidence>
<reference evidence="2" key="1">
    <citation type="submission" date="2020-11" db="EMBL/GenBank/DDBJ databases">
        <title>Halonatronomonas betainensis gen. nov., sp. nov. a novel haloalkaliphilic representative of the family Halanaerobiacae capable of betaine degradation.</title>
        <authorList>
            <person name="Boltyanskaya Y."/>
            <person name="Kevbrin V."/>
            <person name="Detkova E."/>
            <person name="Grouzdev D.S."/>
            <person name="Koziaeva V."/>
            <person name="Zhilina T."/>
        </authorList>
    </citation>
    <scope>NUCLEOTIDE SEQUENCE</scope>
    <source>
        <strain evidence="2">Z-7014</strain>
    </source>
</reference>
<feature type="transmembrane region" description="Helical" evidence="1">
    <location>
        <begin position="129"/>
        <end position="148"/>
    </location>
</feature>
<dbReference type="Pfam" id="PF19928">
    <property type="entry name" value="DUF6391"/>
    <property type="match status" value="1"/>
</dbReference>